<reference evidence="1 2" key="1">
    <citation type="journal article" date="2021" name="Front. Genet.">
        <title>Chromosome-Level Genome Assembly Reveals Significant Gene Expansion in the Toll and IMD Signaling Pathways of Dendrolimus kikuchii.</title>
        <authorList>
            <person name="Zhou J."/>
            <person name="Wu P."/>
            <person name="Xiong Z."/>
            <person name="Liu N."/>
            <person name="Zhao N."/>
            <person name="Ji M."/>
            <person name="Qiu Y."/>
            <person name="Yang B."/>
        </authorList>
    </citation>
    <scope>NUCLEOTIDE SEQUENCE [LARGE SCALE GENOMIC DNA]</scope>
    <source>
        <strain evidence="1">Ann1</strain>
    </source>
</reference>
<gene>
    <name evidence="1" type="ORF">K1T71_006933</name>
</gene>
<sequence length="580" mass="64339">MDAAATTALIQTIQGAFNVLSLLQLTAYLWPPNAQIKNGDSFDFIVIGAGTAGSVVASRLAEDEITKVLLIEAGGDPPFESNLPSTLVFLHKGKYDWNYTTDENSYTHQCHIKNSDDLLLGKMLGGTSGVNYMLYSKGNRNDYDSWAQLVGDESWNWKGVEPYFTKSEAMENPGDVNPRHRHYGANGPLIVTKDRHDEILQYLKAFEEVGNDIVSDINENNQLGYTGKTLTVGKGVRQSSAYAYLTPKKDYKNLYVLKHTQGTKIIFDENKNAVAVEVVTQDQDTLKVTATREIIVSAGAINSPKLLMLSGIGPKNQLEAMGIPVISNLPVGENLQDHVATILIHSMTDLHGSPIPADPYVYPAPVFAGYVSLDKSKKQPEYQSTNFITIPKYAMGYCTFAYGLDDKICNNMFKRPDSNQMLFTLLSNLQPMSQGSVILRSSDYSDPPVVQPGYYSKQDDLDNQVEYIKDFVRVQESKYFKDVNAIFNDPKLELCKDLEKGSTEYWKCYATCMMTTRRHFVGTCAMGSVVDSRLRVLGVNKLRVVDASVMPNIISGDTNAATIMIGEKAADMIKIDNNMQ</sequence>
<protein>
    <submittedName>
        <fullName evidence="1">Uncharacterized protein</fullName>
    </submittedName>
</protein>
<accession>A0ACC1CYX5</accession>
<evidence type="ECO:0000313" key="1">
    <source>
        <dbReference type="EMBL" id="KAJ0176924.1"/>
    </source>
</evidence>
<name>A0ACC1CYX5_9NEOP</name>
<dbReference type="EMBL" id="CM034398">
    <property type="protein sequence ID" value="KAJ0176924.1"/>
    <property type="molecule type" value="Genomic_DNA"/>
</dbReference>
<comment type="caution">
    <text evidence="1">The sequence shown here is derived from an EMBL/GenBank/DDBJ whole genome shotgun (WGS) entry which is preliminary data.</text>
</comment>
<organism evidence="1 2">
    <name type="scientific">Dendrolimus kikuchii</name>
    <dbReference type="NCBI Taxonomy" id="765133"/>
    <lineage>
        <taxon>Eukaryota</taxon>
        <taxon>Metazoa</taxon>
        <taxon>Ecdysozoa</taxon>
        <taxon>Arthropoda</taxon>
        <taxon>Hexapoda</taxon>
        <taxon>Insecta</taxon>
        <taxon>Pterygota</taxon>
        <taxon>Neoptera</taxon>
        <taxon>Endopterygota</taxon>
        <taxon>Lepidoptera</taxon>
        <taxon>Glossata</taxon>
        <taxon>Ditrysia</taxon>
        <taxon>Bombycoidea</taxon>
        <taxon>Lasiocampidae</taxon>
        <taxon>Dendrolimus</taxon>
    </lineage>
</organism>
<dbReference type="Proteomes" id="UP000824533">
    <property type="component" value="Linkage Group LG12"/>
</dbReference>
<proteinExistence type="predicted"/>
<keyword evidence="2" id="KW-1185">Reference proteome</keyword>
<evidence type="ECO:0000313" key="2">
    <source>
        <dbReference type="Proteomes" id="UP000824533"/>
    </source>
</evidence>